<dbReference type="AlphaFoldDB" id="A0A5X8Y1L5"/>
<name>A0A5X8Y1L5_SALNE</name>
<proteinExistence type="predicted"/>
<comment type="caution">
    <text evidence="1">The sequence shown here is derived from an EMBL/GenBank/DDBJ whole genome shotgun (WGS) entry which is preliminary data.</text>
</comment>
<dbReference type="EMBL" id="AAHWTY010000088">
    <property type="protein sequence ID" value="ECB1915099.1"/>
    <property type="molecule type" value="Genomic_DNA"/>
</dbReference>
<evidence type="ECO:0008006" key="2">
    <source>
        <dbReference type="Google" id="ProtNLM"/>
    </source>
</evidence>
<accession>A0A5X8Y1L5</accession>
<gene>
    <name evidence="1" type="ORF">EVG73_22345</name>
</gene>
<protein>
    <recommendedName>
        <fullName evidence="2">Phage virion morphogenesis protein</fullName>
    </recommendedName>
</protein>
<organism evidence="1">
    <name type="scientific">Salmonella newport</name>
    <dbReference type="NCBI Taxonomy" id="108619"/>
    <lineage>
        <taxon>Bacteria</taxon>
        <taxon>Pseudomonadati</taxon>
        <taxon>Pseudomonadota</taxon>
        <taxon>Gammaproteobacteria</taxon>
        <taxon>Enterobacterales</taxon>
        <taxon>Enterobacteriaceae</taxon>
        <taxon>Salmonella</taxon>
    </lineage>
</organism>
<evidence type="ECO:0000313" key="1">
    <source>
        <dbReference type="EMBL" id="ECB1915099.1"/>
    </source>
</evidence>
<reference evidence="1" key="1">
    <citation type="submission" date="2019-01" db="EMBL/GenBank/DDBJ databases">
        <authorList>
            <person name="Ashton P.M."/>
            <person name="Dallman T."/>
            <person name="Nair S."/>
            <person name="De Pinna E."/>
            <person name="Peters T."/>
            <person name="Grant K."/>
        </authorList>
    </citation>
    <scope>NUCLEOTIDE SEQUENCE</scope>
    <source>
        <strain evidence="1">500372</strain>
    </source>
</reference>
<sequence length="215" mass="24309">MADLRDLSRQLKRISQQTPFALSRALTETARKIEQAEKKALQRKLESPTPFTVNSVRSKGATKSRPVAKVFVMDKAAEYLEPFEFGGVHHLNGKALLNPKDIRLNKYGNIAKNRLGTLKSRPDVFIGKIKGEAGEIRGVFQRRKYQKVKKRARRSKNGTRRLRIKQRPPKLLIRFGDALQVKPVLGYMDRANTMASALLPSEMGKAMAEALRTAR</sequence>